<evidence type="ECO:0000256" key="2">
    <source>
        <dbReference type="SAM" id="Phobius"/>
    </source>
</evidence>
<organism evidence="4 5">
    <name type="scientific">Pseudaquabacterium pictum</name>
    <dbReference type="NCBI Taxonomy" id="2315236"/>
    <lineage>
        <taxon>Bacteria</taxon>
        <taxon>Pseudomonadati</taxon>
        <taxon>Pseudomonadota</taxon>
        <taxon>Betaproteobacteria</taxon>
        <taxon>Burkholderiales</taxon>
        <taxon>Sphaerotilaceae</taxon>
        <taxon>Pseudaquabacterium</taxon>
    </lineage>
</organism>
<evidence type="ECO:0000313" key="5">
    <source>
        <dbReference type="Proteomes" id="UP000301751"/>
    </source>
</evidence>
<feature type="region of interest" description="Disordered" evidence="1">
    <location>
        <begin position="1"/>
        <end position="25"/>
    </location>
</feature>
<dbReference type="Pfam" id="PF06580">
    <property type="entry name" value="His_kinase"/>
    <property type="match status" value="1"/>
</dbReference>
<dbReference type="PANTHER" id="PTHR34220:SF7">
    <property type="entry name" value="SENSOR HISTIDINE KINASE YPDA"/>
    <property type="match status" value="1"/>
</dbReference>
<comment type="caution">
    <text evidence="4">The sequence shown here is derived from an EMBL/GenBank/DDBJ whole genome shotgun (WGS) entry which is preliminary data.</text>
</comment>
<keyword evidence="5" id="KW-1185">Reference proteome</keyword>
<dbReference type="SUPFAM" id="SSF55874">
    <property type="entry name" value="ATPase domain of HSP90 chaperone/DNA topoisomerase II/histidine kinase"/>
    <property type="match status" value="1"/>
</dbReference>
<dbReference type="EMBL" id="BJCL01000002">
    <property type="protein sequence ID" value="GCL62201.1"/>
    <property type="molecule type" value="Genomic_DNA"/>
</dbReference>
<dbReference type="InterPro" id="IPR010559">
    <property type="entry name" value="Sig_transdc_His_kin_internal"/>
</dbReference>
<dbReference type="InterPro" id="IPR050640">
    <property type="entry name" value="Bact_2-comp_sensor_kinase"/>
</dbReference>
<dbReference type="Gene3D" id="3.30.565.10">
    <property type="entry name" value="Histidine kinase-like ATPase, C-terminal domain"/>
    <property type="match status" value="1"/>
</dbReference>
<gene>
    <name evidence="4" type="ORF">AQPW35_12820</name>
</gene>
<dbReference type="RefSeq" id="WP_137731936.1">
    <property type="nucleotide sequence ID" value="NZ_BJCL01000002.1"/>
</dbReference>
<dbReference type="GO" id="GO:0000155">
    <property type="term" value="F:phosphorelay sensor kinase activity"/>
    <property type="evidence" value="ECO:0007669"/>
    <property type="project" value="InterPro"/>
</dbReference>
<dbReference type="InterPro" id="IPR036890">
    <property type="entry name" value="HATPase_C_sf"/>
</dbReference>
<keyword evidence="2" id="KW-1133">Transmembrane helix</keyword>
<dbReference type="AlphaFoldDB" id="A0A480AKX0"/>
<evidence type="ECO:0000259" key="3">
    <source>
        <dbReference type="Pfam" id="PF06580"/>
    </source>
</evidence>
<sequence>MAPADHPAQPDAGDTGSRAPSLWPDTGRLRGAAGSSLFNATRFDPLQGQATQARHRLGLQFHLCQPALALRVLLAVQAAVLLAGAPLAQGWVDAASRAAVGAFAGLAGTLLWLPAVCALRPWLASRPAMLRDGLLLALGGLAALAGWALCAALGLVPGAASRALGSVLAGAALAGGVWHWLGLRAAAAQPVEASARLAELQSRIRPHFLFNALNTALALVQVDPQRAEAVLEDLAQLFRVALAETGSAVTLDEEIDLAQRYLAIEQLRFGERLQLVWDLDPAAAGASVPPLVLQPLVENAVRHGVEPAVGGGRIVVSTRAHRGMAIVLVTNTLPDTPGAAGNGIALANVAERLRLLHDVAATLHCGVEHGLYNARIEVPL</sequence>
<feature type="transmembrane region" description="Helical" evidence="2">
    <location>
        <begin position="98"/>
        <end position="122"/>
    </location>
</feature>
<dbReference type="OrthoDB" id="2514702at2"/>
<proteinExistence type="predicted"/>
<protein>
    <recommendedName>
        <fullName evidence="3">Signal transduction histidine kinase internal region domain-containing protein</fullName>
    </recommendedName>
</protein>
<feature type="transmembrane region" description="Helical" evidence="2">
    <location>
        <begin position="134"/>
        <end position="157"/>
    </location>
</feature>
<dbReference type="PANTHER" id="PTHR34220">
    <property type="entry name" value="SENSOR HISTIDINE KINASE YPDA"/>
    <property type="match status" value="1"/>
</dbReference>
<feature type="domain" description="Signal transduction histidine kinase internal region" evidence="3">
    <location>
        <begin position="195"/>
        <end position="273"/>
    </location>
</feature>
<dbReference type="Proteomes" id="UP000301751">
    <property type="component" value="Unassembled WGS sequence"/>
</dbReference>
<keyword evidence="2" id="KW-0472">Membrane</keyword>
<evidence type="ECO:0000256" key="1">
    <source>
        <dbReference type="SAM" id="MobiDB-lite"/>
    </source>
</evidence>
<feature type="transmembrane region" description="Helical" evidence="2">
    <location>
        <begin position="163"/>
        <end position="181"/>
    </location>
</feature>
<evidence type="ECO:0000313" key="4">
    <source>
        <dbReference type="EMBL" id="GCL62201.1"/>
    </source>
</evidence>
<accession>A0A480AKX0</accession>
<reference evidence="5" key="1">
    <citation type="submission" date="2019-03" db="EMBL/GenBank/DDBJ databases">
        <title>Aquabacterium pictum sp.nov., the first bacteriochlorophyll a-containing freshwater bacterium in the genus Aquabacterium of the class Betaproteobacteria.</title>
        <authorList>
            <person name="Hirose S."/>
            <person name="Tank M."/>
            <person name="Hara E."/>
            <person name="Tamaki H."/>
            <person name="Takaichi S."/>
            <person name="Haruta S."/>
            <person name="Hanada S."/>
        </authorList>
    </citation>
    <scope>NUCLEOTIDE SEQUENCE [LARGE SCALE GENOMIC DNA]</scope>
    <source>
        <strain evidence="5">W35</strain>
    </source>
</reference>
<feature type="transmembrane region" description="Helical" evidence="2">
    <location>
        <begin position="68"/>
        <end position="92"/>
    </location>
</feature>
<dbReference type="GO" id="GO:0016020">
    <property type="term" value="C:membrane"/>
    <property type="evidence" value="ECO:0007669"/>
    <property type="project" value="InterPro"/>
</dbReference>
<keyword evidence="2" id="KW-0812">Transmembrane</keyword>
<name>A0A480AKX0_9BURK</name>